<protein>
    <recommendedName>
        <fullName evidence="3">S-adenosyl methyltransferase</fullName>
    </recommendedName>
</protein>
<accession>A0A2I2L153</accession>
<evidence type="ECO:0008006" key="3">
    <source>
        <dbReference type="Google" id="ProtNLM"/>
    </source>
</evidence>
<evidence type="ECO:0000313" key="2">
    <source>
        <dbReference type="Proteomes" id="UP000234331"/>
    </source>
</evidence>
<proteinExistence type="predicted"/>
<dbReference type="OrthoDB" id="3216820at2"/>
<dbReference type="RefSeq" id="WP_101835749.1">
    <property type="nucleotide sequence ID" value="NZ_FZMO01000545.1"/>
</dbReference>
<dbReference type="Gene3D" id="3.40.50.150">
    <property type="entry name" value="Vaccinia Virus protein VP39"/>
    <property type="match status" value="1"/>
</dbReference>
<dbReference type="EMBL" id="FZMO01000545">
    <property type="protein sequence ID" value="SNQ51656.1"/>
    <property type="molecule type" value="Genomic_DNA"/>
</dbReference>
<organism evidence="1 2">
    <name type="scientific">Frankia canadensis</name>
    <dbReference type="NCBI Taxonomy" id="1836972"/>
    <lineage>
        <taxon>Bacteria</taxon>
        <taxon>Bacillati</taxon>
        <taxon>Actinomycetota</taxon>
        <taxon>Actinomycetes</taxon>
        <taxon>Frankiales</taxon>
        <taxon>Frankiaceae</taxon>
        <taxon>Frankia</taxon>
    </lineage>
</organism>
<reference evidence="1 2" key="1">
    <citation type="submission" date="2017-06" db="EMBL/GenBank/DDBJ databases">
        <authorList>
            <person name="Kim H.J."/>
            <person name="Triplett B.A."/>
        </authorList>
    </citation>
    <scope>NUCLEOTIDE SEQUENCE [LARGE SCALE GENOMIC DNA]</scope>
    <source>
        <strain evidence="1">FRACA_ARgP5</strain>
    </source>
</reference>
<dbReference type="Pfam" id="PF04672">
    <property type="entry name" value="Methyltransf_19"/>
    <property type="match status" value="1"/>
</dbReference>
<dbReference type="Proteomes" id="UP000234331">
    <property type="component" value="Unassembled WGS sequence"/>
</dbReference>
<evidence type="ECO:0000313" key="1">
    <source>
        <dbReference type="EMBL" id="SNQ51656.1"/>
    </source>
</evidence>
<dbReference type="InterPro" id="IPR029063">
    <property type="entry name" value="SAM-dependent_MTases_sf"/>
</dbReference>
<gene>
    <name evidence="1" type="ORF">FRACA_780013</name>
</gene>
<dbReference type="AlphaFoldDB" id="A0A2I2L153"/>
<sequence>MIADRVSASEDTVRSLDLSVAHPARMYDYYLGGKDHLPADREAAEKVVEAVPDVPVVARANRAFMVRAARFLAGECGIRQFLDVGTGIPTSPNLHEVVQGVAPECRVVYTDNDPVVLTHARALLTSTPQGCTAYLDADLRDPALILDATELRDALDFHRPIALFLVAVLHFLTDNDGAHALVRSLVDALPPGSFLVVSHATGDLAPPRVGEVVDAYASSSAPLVLRGLGDVCRFFAGTDVLDPGVVRLPLWKPDTPPADVHTVWGYGGVGRKP</sequence>
<keyword evidence="2" id="KW-1185">Reference proteome</keyword>
<dbReference type="PIRSF" id="PIRSF017393">
    <property type="entry name" value="MTase_SAV2177"/>
    <property type="match status" value="1"/>
</dbReference>
<dbReference type="InterPro" id="IPR006764">
    <property type="entry name" value="SAM_dep_MeTrfase_SAV2177_type"/>
</dbReference>
<dbReference type="SUPFAM" id="SSF53335">
    <property type="entry name" value="S-adenosyl-L-methionine-dependent methyltransferases"/>
    <property type="match status" value="1"/>
</dbReference>
<name>A0A2I2L153_9ACTN</name>